<dbReference type="Proteomes" id="UP001633002">
    <property type="component" value="Unassembled WGS sequence"/>
</dbReference>
<gene>
    <name evidence="5" type="ORF">R1sor_001330</name>
</gene>
<keyword evidence="6" id="KW-1185">Reference proteome</keyword>
<evidence type="ECO:0000313" key="5">
    <source>
        <dbReference type="EMBL" id="KAL3683308.1"/>
    </source>
</evidence>
<dbReference type="Pfam" id="PF00657">
    <property type="entry name" value="Lipase_GDSL"/>
    <property type="match status" value="1"/>
</dbReference>
<evidence type="ECO:0008006" key="7">
    <source>
        <dbReference type="Google" id="ProtNLM"/>
    </source>
</evidence>
<comment type="similarity">
    <text evidence="1">Belongs to the 'GDSL' lipolytic enzyme family.</text>
</comment>
<evidence type="ECO:0000256" key="4">
    <source>
        <dbReference type="SAM" id="SignalP"/>
    </source>
</evidence>
<feature type="signal peptide" evidence="4">
    <location>
        <begin position="1"/>
        <end position="28"/>
    </location>
</feature>
<dbReference type="CDD" id="cd01837">
    <property type="entry name" value="SGNH_plant_lipase_like"/>
    <property type="match status" value="1"/>
</dbReference>
<dbReference type="InterPro" id="IPR035669">
    <property type="entry name" value="SGNH_plant_lipase-like"/>
</dbReference>
<proteinExistence type="inferred from homology"/>
<dbReference type="InterPro" id="IPR001087">
    <property type="entry name" value="GDSL"/>
</dbReference>
<dbReference type="GO" id="GO:0016787">
    <property type="term" value="F:hydrolase activity"/>
    <property type="evidence" value="ECO:0007669"/>
    <property type="project" value="UniProtKB-KW"/>
</dbReference>
<sequence>MGPAGRRSSTHRLLCGASLVLCIALVNGSCFPAIFNFGDSQSDTGGIHAAFPSFTPAEYSPYGNTYFQQPQFRYSDGRLLIDLITTGMGLPFLDPYLQSVTSDFYHGANFATAGATVEPVTYLSPFYFNIQILQFMEFQKNVMAMRNPKAGTLGRTSTTIRSAANTYAEKVHRLPLPEFFNQALYTLCIGGNDFTYYYTHGKTPQETEEYLPQVVDGLVQGIKRLYYAGGRNFLVWDQEPQGCLPYMLTLIQHNKEDLDENGCLPRYNEVAKFYNNLLNQSLSQLRTELQDSTIVFFSTYQLRLELITNHQKHGFKVVNKACCGVPNEYRHDLRVACGMSNVINNETFASVTCEEPSEYIIWDGVHTTEAANKYIAKEFFSGKYFYPKFDKLMSCNLAPVT</sequence>
<evidence type="ECO:0000313" key="6">
    <source>
        <dbReference type="Proteomes" id="UP001633002"/>
    </source>
</evidence>
<evidence type="ECO:0000256" key="2">
    <source>
        <dbReference type="ARBA" id="ARBA00022729"/>
    </source>
</evidence>
<dbReference type="SUPFAM" id="SSF52266">
    <property type="entry name" value="SGNH hydrolase"/>
    <property type="match status" value="1"/>
</dbReference>
<comment type="caution">
    <text evidence="5">The sequence shown here is derived from an EMBL/GenBank/DDBJ whole genome shotgun (WGS) entry which is preliminary data.</text>
</comment>
<dbReference type="AlphaFoldDB" id="A0ABD3GVZ3"/>
<dbReference type="PANTHER" id="PTHR22835">
    <property type="entry name" value="ZINC FINGER FYVE DOMAIN CONTAINING PROTEIN"/>
    <property type="match status" value="1"/>
</dbReference>
<keyword evidence="2 4" id="KW-0732">Signal</keyword>
<accession>A0ABD3GVZ3</accession>
<dbReference type="InterPro" id="IPR036514">
    <property type="entry name" value="SGNH_hydro_sf"/>
</dbReference>
<reference evidence="5 6" key="1">
    <citation type="submission" date="2024-09" db="EMBL/GenBank/DDBJ databases">
        <title>Chromosome-scale assembly of Riccia sorocarpa.</title>
        <authorList>
            <person name="Paukszto L."/>
        </authorList>
    </citation>
    <scope>NUCLEOTIDE SEQUENCE [LARGE SCALE GENOMIC DNA]</scope>
    <source>
        <strain evidence="5">LP-2024</strain>
        <tissue evidence="5">Aerial parts of the thallus</tissue>
    </source>
</reference>
<name>A0ABD3GVZ3_9MARC</name>
<evidence type="ECO:0000256" key="1">
    <source>
        <dbReference type="ARBA" id="ARBA00008668"/>
    </source>
</evidence>
<feature type="chain" id="PRO_5044794829" description="GDSL esterase/lipase" evidence="4">
    <location>
        <begin position="29"/>
        <end position="401"/>
    </location>
</feature>
<dbReference type="EMBL" id="JBJQOH010000006">
    <property type="protein sequence ID" value="KAL3683308.1"/>
    <property type="molecule type" value="Genomic_DNA"/>
</dbReference>
<dbReference type="Gene3D" id="3.40.50.1110">
    <property type="entry name" value="SGNH hydrolase"/>
    <property type="match status" value="1"/>
</dbReference>
<dbReference type="PANTHER" id="PTHR22835:SF588">
    <property type="entry name" value="ALPHA-L-FUCOSIDASE 3"/>
    <property type="match status" value="1"/>
</dbReference>
<organism evidence="5 6">
    <name type="scientific">Riccia sorocarpa</name>
    <dbReference type="NCBI Taxonomy" id="122646"/>
    <lineage>
        <taxon>Eukaryota</taxon>
        <taxon>Viridiplantae</taxon>
        <taxon>Streptophyta</taxon>
        <taxon>Embryophyta</taxon>
        <taxon>Marchantiophyta</taxon>
        <taxon>Marchantiopsida</taxon>
        <taxon>Marchantiidae</taxon>
        <taxon>Marchantiales</taxon>
        <taxon>Ricciaceae</taxon>
        <taxon>Riccia</taxon>
    </lineage>
</organism>
<protein>
    <recommendedName>
        <fullName evidence="7">GDSL esterase/lipase</fullName>
    </recommendedName>
</protein>
<evidence type="ECO:0000256" key="3">
    <source>
        <dbReference type="ARBA" id="ARBA00022801"/>
    </source>
</evidence>
<keyword evidence="3" id="KW-0378">Hydrolase</keyword>